<dbReference type="Proteomes" id="UP000005808">
    <property type="component" value="Unassembled WGS sequence"/>
</dbReference>
<dbReference type="PATRIC" id="fig|1127483.3.peg.6901"/>
<evidence type="ECO:0000313" key="3">
    <source>
        <dbReference type="EMBL" id="EHP38892.1"/>
    </source>
</evidence>
<protein>
    <submittedName>
        <fullName evidence="3">Uncharacterized protein</fullName>
    </submittedName>
</protein>
<feature type="chain" id="PRO_5003553473" evidence="2">
    <location>
        <begin position="29"/>
        <end position="221"/>
    </location>
</feature>
<dbReference type="AlphaFoldDB" id="H1SF08"/>
<dbReference type="RefSeq" id="WP_006162774.1">
    <property type="nucleotide sequence ID" value="NZ_AHJE01000104.1"/>
</dbReference>
<gene>
    <name evidence="3" type="ORF">OR16_34538</name>
</gene>
<name>H1SF08_9BURK</name>
<accession>H1SF08</accession>
<reference evidence="3 4" key="1">
    <citation type="journal article" date="2012" name="J. Bacteriol.">
        <title>De Novo Genome Project of Cupriavidus basilensis OR16.</title>
        <authorList>
            <person name="Cserhati M."/>
            <person name="Kriszt B."/>
            <person name="Szoboszlay S."/>
            <person name="Toth A."/>
            <person name="Szabo I."/>
            <person name="Tancsics A."/>
            <person name="Nagy I."/>
            <person name="Horvath B."/>
            <person name="Nagy I."/>
            <person name="Kukolya J."/>
        </authorList>
    </citation>
    <scope>NUCLEOTIDE SEQUENCE [LARGE SCALE GENOMIC DNA]</scope>
    <source>
        <strain evidence="3 4">OR16</strain>
    </source>
</reference>
<comment type="caution">
    <text evidence="3">The sequence shown here is derived from an EMBL/GenBank/DDBJ whole genome shotgun (WGS) entry which is preliminary data.</text>
</comment>
<keyword evidence="2" id="KW-0732">Signal</keyword>
<evidence type="ECO:0000313" key="4">
    <source>
        <dbReference type="Proteomes" id="UP000005808"/>
    </source>
</evidence>
<dbReference type="EMBL" id="AHJE01000104">
    <property type="protein sequence ID" value="EHP38892.1"/>
    <property type="molecule type" value="Genomic_DNA"/>
</dbReference>
<organism evidence="3 4">
    <name type="scientific">Cupriavidus basilensis OR16</name>
    <dbReference type="NCBI Taxonomy" id="1127483"/>
    <lineage>
        <taxon>Bacteria</taxon>
        <taxon>Pseudomonadati</taxon>
        <taxon>Pseudomonadota</taxon>
        <taxon>Betaproteobacteria</taxon>
        <taxon>Burkholderiales</taxon>
        <taxon>Burkholderiaceae</taxon>
        <taxon>Cupriavidus</taxon>
    </lineage>
</organism>
<evidence type="ECO:0000256" key="1">
    <source>
        <dbReference type="SAM" id="MobiDB-lite"/>
    </source>
</evidence>
<feature type="region of interest" description="Disordered" evidence="1">
    <location>
        <begin position="168"/>
        <end position="191"/>
    </location>
</feature>
<evidence type="ECO:0000256" key="2">
    <source>
        <dbReference type="SAM" id="SignalP"/>
    </source>
</evidence>
<sequence>MTRTARSALCRGAAMALMALGALGAAQATVPMPSPQVLYLPADLSNVCEANPQALQQAIDRHWHGAFGPNNSLDQWTQLVRTFSCDLSGSKDLGWHRVPLRAYESAIRYPLSWVETETVNGRVRRQIKTYYSAAQLPPKIDFWVSGRIDEIRYDKRLRRLDARFFAPRPAPGGRGGSASNGGNGTNGTSADTQCVATTLQFRQQNGLWLLSGVEPTIAPRC</sequence>
<feature type="compositionally biased region" description="Gly residues" evidence="1">
    <location>
        <begin position="172"/>
        <end position="185"/>
    </location>
</feature>
<proteinExistence type="predicted"/>
<dbReference type="OrthoDB" id="8925758at2"/>
<feature type="signal peptide" evidence="2">
    <location>
        <begin position="1"/>
        <end position="28"/>
    </location>
</feature>